<proteinExistence type="predicted"/>
<gene>
    <name evidence="3" type="ORF">ACFOSS_06360</name>
</gene>
<feature type="region of interest" description="Disordered" evidence="1">
    <location>
        <begin position="130"/>
        <end position="191"/>
    </location>
</feature>
<dbReference type="Pfam" id="PF18475">
    <property type="entry name" value="PIN7"/>
    <property type="match status" value="1"/>
</dbReference>
<dbReference type="InterPro" id="IPR041494">
    <property type="entry name" value="PIN7"/>
</dbReference>
<dbReference type="RefSeq" id="WP_377151325.1">
    <property type="nucleotide sequence ID" value="NZ_JBHSAF010000005.1"/>
</dbReference>
<reference evidence="4" key="1">
    <citation type="journal article" date="2019" name="Int. J. Syst. Evol. Microbiol.">
        <title>The Global Catalogue of Microorganisms (GCM) 10K type strain sequencing project: providing services to taxonomists for standard genome sequencing and annotation.</title>
        <authorList>
            <consortium name="The Broad Institute Genomics Platform"/>
            <consortium name="The Broad Institute Genome Sequencing Center for Infectious Disease"/>
            <person name="Wu L."/>
            <person name="Ma J."/>
        </authorList>
    </citation>
    <scope>NUCLEOTIDE SEQUENCE [LARGE SCALE GENOMIC DNA]</scope>
    <source>
        <strain evidence="4">CCUG 54939</strain>
    </source>
</reference>
<evidence type="ECO:0000256" key="1">
    <source>
        <dbReference type="SAM" id="MobiDB-lite"/>
    </source>
</evidence>
<accession>A0ABV8CLJ8</accession>
<comment type="caution">
    <text evidence="3">The sequence shown here is derived from an EMBL/GenBank/DDBJ whole genome shotgun (WGS) entry which is preliminary data.</text>
</comment>
<protein>
    <submittedName>
        <fullName evidence="3">PIN domain-containing protein</fullName>
    </submittedName>
</protein>
<dbReference type="EMBL" id="JBHSAF010000005">
    <property type="protein sequence ID" value="MFC3913090.1"/>
    <property type="molecule type" value="Genomic_DNA"/>
</dbReference>
<feature type="compositionally biased region" description="Polar residues" evidence="1">
    <location>
        <begin position="181"/>
        <end position="191"/>
    </location>
</feature>
<keyword evidence="4" id="KW-1185">Reference proteome</keyword>
<name>A0ABV8CLJ8_9GAMM</name>
<feature type="compositionally biased region" description="Low complexity" evidence="1">
    <location>
        <begin position="154"/>
        <end position="164"/>
    </location>
</feature>
<evidence type="ECO:0000313" key="3">
    <source>
        <dbReference type="EMBL" id="MFC3913090.1"/>
    </source>
</evidence>
<sequence length="191" mass="20754">MANRILIINNENAQELPMNVMDRFQQVLLVVSKGQNNLPVEIVSQLLMAQAQLKVQIELLALKNTNKPAFDLHFAMHLGRLIERNPDGQFTILSPDNSLDPLIITCKEQGVRINRVEALQRLSAVQGNQELSMEPADLSAEPEATLTLDPQPKAAPAAPAAAPAEQESASSRNHRLISSLIGGNQSLGARG</sequence>
<dbReference type="Proteomes" id="UP001595692">
    <property type="component" value="Unassembled WGS sequence"/>
</dbReference>
<organism evidence="3 4">
    <name type="scientific">Pseudaeromonas sharmana</name>
    <dbReference type="NCBI Taxonomy" id="328412"/>
    <lineage>
        <taxon>Bacteria</taxon>
        <taxon>Pseudomonadati</taxon>
        <taxon>Pseudomonadota</taxon>
        <taxon>Gammaproteobacteria</taxon>
        <taxon>Aeromonadales</taxon>
        <taxon>Aeromonadaceae</taxon>
        <taxon>Pseudaeromonas</taxon>
    </lineage>
</organism>
<evidence type="ECO:0000259" key="2">
    <source>
        <dbReference type="Pfam" id="PF18475"/>
    </source>
</evidence>
<evidence type="ECO:0000313" key="4">
    <source>
        <dbReference type="Proteomes" id="UP001595692"/>
    </source>
</evidence>
<feature type="domain" description="PIN-like" evidence="2">
    <location>
        <begin position="9"/>
        <end position="110"/>
    </location>
</feature>